<gene>
    <name evidence="5" type="ORF">FE784_00420</name>
</gene>
<feature type="binding site" evidence="4">
    <location>
        <position position="13"/>
    </location>
    <ligand>
        <name>Mg(2+)</name>
        <dbReference type="ChEBI" id="CHEBI:18420"/>
    </ligand>
</feature>
<dbReference type="Gene3D" id="3.40.50.1000">
    <property type="entry name" value="HAD superfamily/HAD-like"/>
    <property type="match status" value="2"/>
</dbReference>
<feature type="binding site" evidence="4">
    <location>
        <position position="208"/>
    </location>
    <ligand>
        <name>Mg(2+)</name>
        <dbReference type="ChEBI" id="CHEBI:18420"/>
    </ligand>
</feature>
<dbReference type="PANTHER" id="PTHR19288:SF46">
    <property type="entry name" value="HALOACID DEHALOGENASE-LIKE HYDROLASE DOMAIN-CONTAINING PROTEIN 2"/>
    <property type="match status" value="1"/>
</dbReference>
<dbReference type="GO" id="GO:0046872">
    <property type="term" value="F:metal ion binding"/>
    <property type="evidence" value="ECO:0007669"/>
    <property type="project" value="UniProtKB-KW"/>
</dbReference>
<protein>
    <recommendedName>
        <fullName evidence="1">Acid sugar phosphatase</fullName>
        <ecNumber evidence="1">3.1.3.-</ecNumber>
    </recommendedName>
</protein>
<keyword evidence="5" id="KW-0378">Hydrolase</keyword>
<comment type="similarity">
    <text evidence="1">Belongs to the HAD-like hydrolase superfamily. NagD family.</text>
</comment>
<evidence type="ECO:0000313" key="5">
    <source>
        <dbReference type="EMBL" id="TNJ68165.1"/>
    </source>
</evidence>
<dbReference type="NCBIfam" id="TIGR01549">
    <property type="entry name" value="HAD-SF-IA-v1"/>
    <property type="match status" value="1"/>
</dbReference>
<accession>A0A5C4TGS0</accession>
<comment type="caution">
    <text evidence="5">The sequence shown here is derived from an EMBL/GenBank/DDBJ whole genome shotgun (WGS) entry which is preliminary data.</text>
</comment>
<dbReference type="GO" id="GO:0005737">
    <property type="term" value="C:cytoplasm"/>
    <property type="evidence" value="ECO:0007669"/>
    <property type="project" value="TreeGrafter"/>
</dbReference>
<dbReference type="InterPro" id="IPR036412">
    <property type="entry name" value="HAD-like_sf"/>
</dbReference>
<dbReference type="PANTHER" id="PTHR19288">
    <property type="entry name" value="4-NITROPHENYLPHOSPHATASE-RELATED"/>
    <property type="match status" value="1"/>
</dbReference>
<dbReference type="EMBL" id="VDCQ01000001">
    <property type="protein sequence ID" value="TNJ68165.1"/>
    <property type="molecule type" value="Genomic_DNA"/>
</dbReference>
<keyword evidence="1 4" id="KW-0460">Magnesium</keyword>
<dbReference type="InterPro" id="IPR006357">
    <property type="entry name" value="HAD-SF_hydro_IIA"/>
</dbReference>
<evidence type="ECO:0000256" key="3">
    <source>
        <dbReference type="PIRSR" id="PIRSR000915-2"/>
    </source>
</evidence>
<dbReference type="EC" id="3.1.3.-" evidence="1"/>
<dbReference type="RefSeq" id="WP_139600142.1">
    <property type="nucleotide sequence ID" value="NZ_VDCQ01000001.1"/>
</dbReference>
<dbReference type="OrthoDB" id="9810449at2"/>
<dbReference type="Pfam" id="PF13242">
    <property type="entry name" value="Hydrolase_like"/>
    <property type="match status" value="1"/>
</dbReference>
<dbReference type="Pfam" id="PF13344">
    <property type="entry name" value="Hydrolase_6"/>
    <property type="match status" value="1"/>
</dbReference>
<comment type="function">
    <text evidence="1">Catalyzes the dephosphorylation of 2-6 carbon acid sugars in vitro.</text>
</comment>
<dbReference type="InterPro" id="IPR023214">
    <property type="entry name" value="HAD_sf"/>
</dbReference>
<evidence type="ECO:0000313" key="6">
    <source>
        <dbReference type="Proteomes" id="UP000307943"/>
    </source>
</evidence>
<dbReference type="PIRSF" id="PIRSF000915">
    <property type="entry name" value="PGP-type_phosphatase"/>
    <property type="match status" value="1"/>
</dbReference>
<proteinExistence type="inferred from homology"/>
<feature type="binding site" evidence="4">
    <location>
        <position position="15"/>
    </location>
    <ligand>
        <name>Mg(2+)</name>
        <dbReference type="ChEBI" id="CHEBI:18420"/>
    </ligand>
</feature>
<feature type="binding site" evidence="3">
    <location>
        <position position="184"/>
    </location>
    <ligand>
        <name>substrate</name>
    </ligand>
</feature>
<dbReference type="GO" id="GO:0016791">
    <property type="term" value="F:phosphatase activity"/>
    <property type="evidence" value="ECO:0007669"/>
    <property type="project" value="TreeGrafter"/>
</dbReference>
<dbReference type="AlphaFoldDB" id="A0A5C4TGS0"/>
<evidence type="ECO:0000256" key="1">
    <source>
        <dbReference type="PIRNR" id="PIRNR000915"/>
    </source>
</evidence>
<comment type="cofactor">
    <cofactor evidence="4">
        <name>Mg(2+)</name>
        <dbReference type="ChEBI" id="CHEBI:18420"/>
    </cofactor>
    <text evidence="4">Divalent metal ions. Mg(2+) is the most effective.</text>
</comment>
<feature type="active site" description="Proton donor" evidence="2">
    <location>
        <position position="15"/>
    </location>
</feature>
<evidence type="ECO:0000256" key="4">
    <source>
        <dbReference type="PIRSR" id="PIRSR000915-3"/>
    </source>
</evidence>
<keyword evidence="6" id="KW-1185">Reference proteome</keyword>
<keyword evidence="1 4" id="KW-0479">Metal-binding</keyword>
<dbReference type="InterPro" id="IPR006439">
    <property type="entry name" value="HAD-SF_hydro_IA"/>
</dbReference>
<dbReference type="SUPFAM" id="SSF56784">
    <property type="entry name" value="HAD-like"/>
    <property type="match status" value="1"/>
</dbReference>
<evidence type="ECO:0000256" key="2">
    <source>
        <dbReference type="PIRSR" id="PIRSR000915-1"/>
    </source>
</evidence>
<dbReference type="Proteomes" id="UP000307943">
    <property type="component" value="Unassembled WGS sequence"/>
</dbReference>
<dbReference type="NCBIfam" id="TIGR01460">
    <property type="entry name" value="HAD-SF-IIA"/>
    <property type="match status" value="1"/>
</dbReference>
<name>A0A5C4TGS0_9BACL</name>
<sequence length="266" mass="28689">MTVAEKRYAFLIDLDGTMYAGHSTIPHAAAFVARLRELSLPFLFVTNNSSRTPEAVAGHLTDMGIASTAAEVVTSSQCAARYMATSTRGRRVYAIGEDGLKSALQEAGLELVEERPDFVVQGIDRQFSYHKLEMAVRFISEGAEYVLTNPDRLLPSDGRLVPGAGSISGSIREALQAEPTVIGKPCRPIMDYALERLGTDSEVWVIGDNPATDIGAGRAAGLRTALVLTGIATPDNVEELLARSPSDWRPDLICENLAELLARLDV</sequence>
<feature type="active site" description="Nucleophile" evidence="2">
    <location>
        <position position="13"/>
    </location>
</feature>
<organism evidence="5 6">
    <name type="scientific">Paenibacillus hemerocallicola</name>
    <dbReference type="NCBI Taxonomy" id="1172614"/>
    <lineage>
        <taxon>Bacteria</taxon>
        <taxon>Bacillati</taxon>
        <taxon>Bacillota</taxon>
        <taxon>Bacilli</taxon>
        <taxon>Bacillales</taxon>
        <taxon>Paenibacillaceae</taxon>
        <taxon>Paenibacillus</taxon>
    </lineage>
</organism>
<reference evidence="5 6" key="1">
    <citation type="submission" date="2019-05" db="EMBL/GenBank/DDBJ databases">
        <title>We sequenced the genome of Paenibacillus hemerocallicola KCTC 33185 for further insight into its adaptation and study the phylogeny of Paenibacillus.</title>
        <authorList>
            <person name="Narsing Rao M.P."/>
        </authorList>
    </citation>
    <scope>NUCLEOTIDE SEQUENCE [LARGE SCALE GENOMIC DNA]</scope>
    <source>
        <strain evidence="5 6">KCTC 33185</strain>
    </source>
</reference>